<dbReference type="AlphaFoldDB" id="A0A9D5Q817"/>
<evidence type="ECO:0000256" key="2">
    <source>
        <dbReference type="ARBA" id="ARBA00024200"/>
    </source>
</evidence>
<reference evidence="4" key="1">
    <citation type="submission" date="2019-11" db="EMBL/GenBank/DDBJ databases">
        <title>Microbial mats filling the niche in hypersaline microbial mats.</title>
        <authorList>
            <person name="Wong H.L."/>
            <person name="Macleod F.I."/>
            <person name="White R.A. III"/>
            <person name="Burns B.P."/>
        </authorList>
    </citation>
    <scope>NUCLEOTIDE SEQUENCE</scope>
    <source>
        <strain evidence="4">Rbin_158</strain>
    </source>
</reference>
<dbReference type="CDD" id="cd00754">
    <property type="entry name" value="Ubl_MoaD"/>
    <property type="match status" value="1"/>
</dbReference>
<dbReference type="EMBL" id="WJJP01000653">
    <property type="protein sequence ID" value="MBD3326877.1"/>
    <property type="molecule type" value="Genomic_DNA"/>
</dbReference>
<dbReference type="PANTHER" id="PTHR33359">
    <property type="entry name" value="MOLYBDOPTERIN SYNTHASE SULFUR CARRIER SUBUNIT"/>
    <property type="match status" value="1"/>
</dbReference>
<name>A0A9D5Q817_9BACT</name>
<dbReference type="Gene3D" id="3.10.20.30">
    <property type="match status" value="1"/>
</dbReference>
<dbReference type="GO" id="GO:0000166">
    <property type="term" value="F:nucleotide binding"/>
    <property type="evidence" value="ECO:0007669"/>
    <property type="project" value="UniProtKB-KW"/>
</dbReference>
<dbReference type="PANTHER" id="PTHR33359:SF1">
    <property type="entry name" value="MOLYBDOPTERIN SYNTHASE SULFUR CARRIER SUBUNIT"/>
    <property type="match status" value="1"/>
</dbReference>
<comment type="caution">
    <text evidence="4">The sequence shown here is derived from an EMBL/GenBank/DDBJ whole genome shotgun (WGS) entry which is preliminary data.</text>
</comment>
<evidence type="ECO:0000256" key="3">
    <source>
        <dbReference type="ARBA" id="ARBA00024247"/>
    </source>
</evidence>
<proteinExistence type="inferred from homology"/>
<dbReference type="InterPro" id="IPR003749">
    <property type="entry name" value="ThiS/MoaD-like"/>
</dbReference>
<evidence type="ECO:0000256" key="1">
    <source>
        <dbReference type="ARBA" id="ARBA00022741"/>
    </source>
</evidence>
<evidence type="ECO:0000313" key="5">
    <source>
        <dbReference type="Proteomes" id="UP000649604"/>
    </source>
</evidence>
<dbReference type="SUPFAM" id="SSF54285">
    <property type="entry name" value="MoaD/ThiS"/>
    <property type="match status" value="1"/>
</dbReference>
<gene>
    <name evidence="4" type="ORF">GF339_19995</name>
</gene>
<dbReference type="GO" id="GO:1990133">
    <property type="term" value="C:molybdopterin adenylyltransferase complex"/>
    <property type="evidence" value="ECO:0007669"/>
    <property type="project" value="TreeGrafter"/>
</dbReference>
<dbReference type="InterPro" id="IPR016155">
    <property type="entry name" value="Mopterin_synth/thiamin_S_b"/>
</dbReference>
<dbReference type="InterPro" id="IPR044672">
    <property type="entry name" value="MOCS2A"/>
</dbReference>
<dbReference type="Proteomes" id="UP000649604">
    <property type="component" value="Unassembled WGS sequence"/>
</dbReference>
<organism evidence="4 5">
    <name type="scientific">candidate division KSB3 bacterium</name>
    <dbReference type="NCBI Taxonomy" id="2044937"/>
    <lineage>
        <taxon>Bacteria</taxon>
        <taxon>candidate division KSB3</taxon>
    </lineage>
</organism>
<sequence length="85" mass="9461">MKIQIKYLTSLRDQTGKRQETINVPPGSTLDDVAAWLKEHRAIALPDEHIMTTLNGRGWDQFPSQWATELQDGDAICLFPPIGGG</sequence>
<keyword evidence="1" id="KW-0547">Nucleotide-binding</keyword>
<evidence type="ECO:0000313" key="4">
    <source>
        <dbReference type="EMBL" id="MBD3326877.1"/>
    </source>
</evidence>
<dbReference type="InterPro" id="IPR012675">
    <property type="entry name" value="Beta-grasp_dom_sf"/>
</dbReference>
<dbReference type="Pfam" id="PF02597">
    <property type="entry name" value="ThiS"/>
    <property type="match status" value="1"/>
</dbReference>
<comment type="similarity">
    <text evidence="2">Belongs to the MoaD family.</text>
</comment>
<accession>A0A9D5Q817</accession>
<dbReference type="GO" id="GO:0006777">
    <property type="term" value="P:Mo-molybdopterin cofactor biosynthetic process"/>
    <property type="evidence" value="ECO:0007669"/>
    <property type="project" value="InterPro"/>
</dbReference>
<protein>
    <recommendedName>
        <fullName evidence="3">Molybdopterin synthase sulfur carrier subunit</fullName>
    </recommendedName>
</protein>